<name>A0ABW1KT87_9PROT</name>
<evidence type="ECO:0000313" key="4">
    <source>
        <dbReference type="EMBL" id="MFC6034226.1"/>
    </source>
</evidence>
<dbReference type="InterPro" id="IPR010987">
    <property type="entry name" value="Glutathione-S-Trfase_C-like"/>
</dbReference>
<feature type="domain" description="GST C-terminal" evidence="3">
    <location>
        <begin position="83"/>
        <end position="204"/>
    </location>
</feature>
<dbReference type="Proteomes" id="UP001596116">
    <property type="component" value="Unassembled WGS sequence"/>
</dbReference>
<evidence type="ECO:0000313" key="5">
    <source>
        <dbReference type="Proteomes" id="UP001596116"/>
    </source>
</evidence>
<comment type="caution">
    <text evidence="4">The sequence shown here is derived from an EMBL/GenBank/DDBJ whole genome shotgun (WGS) entry which is preliminary data.</text>
</comment>
<organism evidence="4 5">
    <name type="scientific">Hyphococcus aureus</name>
    <dbReference type="NCBI Taxonomy" id="2666033"/>
    <lineage>
        <taxon>Bacteria</taxon>
        <taxon>Pseudomonadati</taxon>
        <taxon>Pseudomonadota</taxon>
        <taxon>Alphaproteobacteria</taxon>
        <taxon>Parvularculales</taxon>
        <taxon>Parvularculaceae</taxon>
        <taxon>Hyphococcus</taxon>
    </lineage>
</organism>
<dbReference type="InterPro" id="IPR004046">
    <property type="entry name" value="GST_C"/>
</dbReference>
<reference evidence="4 5" key="1">
    <citation type="submission" date="2024-09" db="EMBL/GenBank/DDBJ databases">
        <authorList>
            <person name="Zhang Z.-H."/>
        </authorList>
    </citation>
    <scope>NUCLEOTIDE SEQUENCE [LARGE SCALE GENOMIC DNA]</scope>
    <source>
        <strain evidence="4 5">HHTR114</strain>
    </source>
</reference>
<dbReference type="InterPro" id="IPR036249">
    <property type="entry name" value="Thioredoxin-like_sf"/>
</dbReference>
<gene>
    <name evidence="4" type="ORF">ACFMB1_01650</name>
</gene>
<accession>A0ABW1KT87</accession>
<dbReference type="SFLD" id="SFLDG00358">
    <property type="entry name" value="Main_(cytGST)"/>
    <property type="match status" value="1"/>
</dbReference>
<dbReference type="Gene3D" id="1.20.1050.10">
    <property type="match status" value="1"/>
</dbReference>
<evidence type="ECO:0000259" key="3">
    <source>
        <dbReference type="PROSITE" id="PS50405"/>
    </source>
</evidence>
<dbReference type="SFLD" id="SFLDS00019">
    <property type="entry name" value="Glutathione_Transferase_(cytos"/>
    <property type="match status" value="1"/>
</dbReference>
<feature type="domain" description="GST N-terminal" evidence="2">
    <location>
        <begin position="3"/>
        <end position="79"/>
    </location>
</feature>
<dbReference type="PROSITE" id="PS50404">
    <property type="entry name" value="GST_NTER"/>
    <property type="match status" value="1"/>
</dbReference>
<protein>
    <submittedName>
        <fullName evidence="4">Glutathione S-transferase family protein</fullName>
    </submittedName>
</protein>
<dbReference type="RefSeq" id="WP_379880461.1">
    <property type="nucleotide sequence ID" value="NZ_JBHPON010000001.1"/>
</dbReference>
<dbReference type="InterPro" id="IPR004045">
    <property type="entry name" value="Glutathione_S-Trfase_N"/>
</dbReference>
<evidence type="ECO:0000256" key="1">
    <source>
        <dbReference type="ARBA" id="ARBA00011738"/>
    </source>
</evidence>
<evidence type="ECO:0000259" key="2">
    <source>
        <dbReference type="PROSITE" id="PS50404"/>
    </source>
</evidence>
<dbReference type="PANTHER" id="PTHR43969">
    <property type="entry name" value="GLUTATHIONE S TRANSFERASE D10, ISOFORM A-RELATED"/>
    <property type="match status" value="1"/>
</dbReference>
<dbReference type="SUPFAM" id="SSF47616">
    <property type="entry name" value="GST C-terminal domain-like"/>
    <property type="match status" value="1"/>
</dbReference>
<dbReference type="Gene3D" id="3.40.30.10">
    <property type="entry name" value="Glutaredoxin"/>
    <property type="match status" value="1"/>
</dbReference>
<dbReference type="PROSITE" id="PS50405">
    <property type="entry name" value="GST_CTER"/>
    <property type="match status" value="1"/>
</dbReference>
<dbReference type="InterPro" id="IPR040079">
    <property type="entry name" value="Glutathione_S-Trfase"/>
</dbReference>
<proteinExistence type="predicted"/>
<dbReference type="PANTHER" id="PTHR43969:SF9">
    <property type="entry name" value="GLUTATHIONE S TRANSFERASE D10, ISOFORM A-RELATED"/>
    <property type="match status" value="1"/>
</dbReference>
<dbReference type="CDD" id="cd00570">
    <property type="entry name" value="GST_N_family"/>
    <property type="match status" value="1"/>
</dbReference>
<dbReference type="Pfam" id="PF13417">
    <property type="entry name" value="GST_N_3"/>
    <property type="match status" value="1"/>
</dbReference>
<dbReference type="InterPro" id="IPR036282">
    <property type="entry name" value="Glutathione-S-Trfase_C_sf"/>
</dbReference>
<dbReference type="EMBL" id="JBHPON010000001">
    <property type="protein sequence ID" value="MFC6034226.1"/>
    <property type="molecule type" value="Genomic_DNA"/>
</dbReference>
<sequence length="204" mass="22247">MANPIKIIGVPFSQNVRKPLAVAHHLGLDVENPPLTPNDPAFKDLHSSGRIPLMDDAGFLIGESNAIMIYLCSKTKNDLYPEDPKARALVNQFLFWDVAHWTPAYQPIQFERLVKGMLGLGDTDEAVVEATLLKFAREAAYLNGALEGKSWLVGDAPTLADFAAGAGLTHAEAMGLPLADYANVCAWNERVQGLEGFKKTEVKM</sequence>
<dbReference type="SUPFAM" id="SSF52833">
    <property type="entry name" value="Thioredoxin-like"/>
    <property type="match status" value="1"/>
</dbReference>
<keyword evidence="5" id="KW-1185">Reference proteome</keyword>
<comment type="subunit">
    <text evidence="1">Homodimer.</text>
</comment>
<dbReference type="Pfam" id="PF00043">
    <property type="entry name" value="GST_C"/>
    <property type="match status" value="1"/>
</dbReference>